<evidence type="ECO:0000313" key="9">
    <source>
        <dbReference type="Proteomes" id="UP001515480"/>
    </source>
</evidence>
<keyword evidence="9" id="KW-1185">Reference proteome</keyword>
<keyword evidence="5" id="KW-0411">Iron-sulfur</keyword>
<keyword evidence="2" id="KW-0001">2Fe-2S</keyword>
<reference evidence="8 9" key="1">
    <citation type="journal article" date="2024" name="Science">
        <title>Giant polyketide synthase enzymes in the biosynthesis of giant marine polyether toxins.</title>
        <authorList>
            <person name="Fallon T.R."/>
            <person name="Shende V.V."/>
            <person name="Wierzbicki I.H."/>
            <person name="Pendleton A.L."/>
            <person name="Watervoot N.F."/>
            <person name="Auber R.P."/>
            <person name="Gonzalez D.J."/>
            <person name="Wisecaver J.H."/>
            <person name="Moore B.S."/>
        </authorList>
    </citation>
    <scope>NUCLEOTIDE SEQUENCE [LARGE SCALE GENOMIC DNA]</scope>
    <source>
        <strain evidence="8 9">12B1</strain>
    </source>
</reference>
<dbReference type="AlphaFoldDB" id="A0AB34IDD6"/>
<protein>
    <recommendedName>
        <fullName evidence="7">2Fe-2S ferredoxin-type domain-containing protein</fullName>
    </recommendedName>
</protein>
<dbReference type="Pfam" id="PF00111">
    <property type="entry name" value="Fer2"/>
    <property type="match status" value="1"/>
</dbReference>
<comment type="caution">
    <text evidence="8">The sequence shown here is derived from an EMBL/GenBank/DDBJ whole genome shotgun (WGS) entry which is preliminary data.</text>
</comment>
<dbReference type="PROSITE" id="PS00814">
    <property type="entry name" value="ADX"/>
    <property type="match status" value="1"/>
</dbReference>
<keyword evidence="4" id="KW-0408">Iron</keyword>
<evidence type="ECO:0000256" key="6">
    <source>
        <dbReference type="ARBA" id="ARBA00034078"/>
    </source>
</evidence>
<evidence type="ECO:0000256" key="3">
    <source>
        <dbReference type="ARBA" id="ARBA00022723"/>
    </source>
</evidence>
<gene>
    <name evidence="8" type="ORF">AB1Y20_016461</name>
</gene>
<dbReference type="PROSITE" id="PS51085">
    <property type="entry name" value="2FE2S_FER_2"/>
    <property type="match status" value="1"/>
</dbReference>
<evidence type="ECO:0000259" key="7">
    <source>
        <dbReference type="PROSITE" id="PS51085"/>
    </source>
</evidence>
<proteinExistence type="inferred from homology"/>
<dbReference type="GO" id="GO:0051537">
    <property type="term" value="F:2 iron, 2 sulfur cluster binding"/>
    <property type="evidence" value="ECO:0007669"/>
    <property type="project" value="UniProtKB-KW"/>
</dbReference>
<evidence type="ECO:0000256" key="1">
    <source>
        <dbReference type="ARBA" id="ARBA00010914"/>
    </source>
</evidence>
<dbReference type="PANTHER" id="PTHR23426:SF65">
    <property type="entry name" value="FERREDOXIN-2, MITOCHONDRIAL"/>
    <property type="match status" value="1"/>
</dbReference>
<dbReference type="InterPro" id="IPR018298">
    <property type="entry name" value="Adrenodoxin_Fe-S_BS"/>
</dbReference>
<organism evidence="8 9">
    <name type="scientific">Prymnesium parvum</name>
    <name type="common">Toxic golden alga</name>
    <dbReference type="NCBI Taxonomy" id="97485"/>
    <lineage>
        <taxon>Eukaryota</taxon>
        <taxon>Haptista</taxon>
        <taxon>Haptophyta</taxon>
        <taxon>Prymnesiophyceae</taxon>
        <taxon>Prymnesiales</taxon>
        <taxon>Prymnesiaceae</taxon>
        <taxon>Prymnesium</taxon>
    </lineage>
</organism>
<dbReference type="CDD" id="cd00207">
    <property type="entry name" value="fer2"/>
    <property type="match status" value="1"/>
</dbReference>
<dbReference type="InterPro" id="IPR001041">
    <property type="entry name" value="2Fe-2S_ferredoxin-type"/>
</dbReference>
<evidence type="ECO:0000256" key="4">
    <source>
        <dbReference type="ARBA" id="ARBA00023004"/>
    </source>
</evidence>
<dbReference type="GO" id="GO:0009055">
    <property type="term" value="F:electron transfer activity"/>
    <property type="evidence" value="ECO:0007669"/>
    <property type="project" value="TreeGrafter"/>
</dbReference>
<accession>A0AB34IDD6</accession>
<dbReference type="SUPFAM" id="SSF54292">
    <property type="entry name" value="2Fe-2S ferredoxin-like"/>
    <property type="match status" value="1"/>
</dbReference>
<evidence type="ECO:0000313" key="8">
    <source>
        <dbReference type="EMBL" id="KAL1496507.1"/>
    </source>
</evidence>
<dbReference type="GO" id="GO:0005739">
    <property type="term" value="C:mitochondrion"/>
    <property type="evidence" value="ECO:0007669"/>
    <property type="project" value="TreeGrafter"/>
</dbReference>
<dbReference type="EMBL" id="JBGBPQ010000029">
    <property type="protein sequence ID" value="KAL1496507.1"/>
    <property type="molecule type" value="Genomic_DNA"/>
</dbReference>
<dbReference type="InterPro" id="IPR012675">
    <property type="entry name" value="Beta-grasp_dom_sf"/>
</dbReference>
<dbReference type="Proteomes" id="UP001515480">
    <property type="component" value="Unassembled WGS sequence"/>
</dbReference>
<dbReference type="GO" id="GO:0140647">
    <property type="term" value="P:P450-containing electron transport chain"/>
    <property type="evidence" value="ECO:0007669"/>
    <property type="project" value="InterPro"/>
</dbReference>
<dbReference type="PRINTS" id="PR00355">
    <property type="entry name" value="ADRENODOXIN"/>
</dbReference>
<dbReference type="InterPro" id="IPR036010">
    <property type="entry name" value="2Fe-2S_ferredoxin-like_sf"/>
</dbReference>
<keyword evidence="3" id="KW-0479">Metal-binding</keyword>
<comment type="cofactor">
    <cofactor evidence="6">
        <name>[2Fe-2S] cluster</name>
        <dbReference type="ChEBI" id="CHEBI:190135"/>
    </cofactor>
</comment>
<dbReference type="Gene3D" id="3.10.20.30">
    <property type="match status" value="1"/>
</dbReference>
<dbReference type="PANTHER" id="PTHR23426">
    <property type="entry name" value="FERREDOXIN/ADRENODOXIN"/>
    <property type="match status" value="1"/>
</dbReference>
<sequence>MLPLRVQSFSRLLRHTCQSAPPLRPRLRPLHATAARLHGDYEWEDPKSADEVVRLHVVTRDGTRREVAGKVGDNLLYLCHRLRKTHPDITLEGACEASLACSTCHVIVSEKYFDMLPEPCEEEEDMLDEATCLTSTSRLGCQIKLTRALDGIEVTLPPYSRNYYVDGHVPEPH</sequence>
<dbReference type="InterPro" id="IPR001055">
    <property type="entry name" value="Adrenodoxin-like"/>
</dbReference>
<feature type="domain" description="2Fe-2S ferredoxin-type" evidence="7">
    <location>
        <begin position="53"/>
        <end position="160"/>
    </location>
</feature>
<evidence type="ECO:0000256" key="5">
    <source>
        <dbReference type="ARBA" id="ARBA00023014"/>
    </source>
</evidence>
<evidence type="ECO:0000256" key="2">
    <source>
        <dbReference type="ARBA" id="ARBA00022714"/>
    </source>
</evidence>
<comment type="similarity">
    <text evidence="1">Belongs to the adrenodoxin/putidaredoxin family.</text>
</comment>
<name>A0AB34IDD6_PRYPA</name>
<dbReference type="GO" id="GO:0046872">
    <property type="term" value="F:metal ion binding"/>
    <property type="evidence" value="ECO:0007669"/>
    <property type="project" value="UniProtKB-KW"/>
</dbReference>